<gene>
    <name evidence="6" type="ORF">H5P28_08935</name>
</gene>
<dbReference type="PANTHER" id="PTHR10434:SF40">
    <property type="entry name" value="1-ACYL-SN-GLYCEROL-3-PHOSPHATE ACYLTRANSFERASE"/>
    <property type="match status" value="1"/>
</dbReference>
<keyword evidence="4" id="KW-0812">Transmembrane</keyword>
<dbReference type="Pfam" id="PF01553">
    <property type="entry name" value="Acyltransferase"/>
    <property type="match status" value="1"/>
</dbReference>
<evidence type="ECO:0000259" key="5">
    <source>
        <dbReference type="SMART" id="SM00563"/>
    </source>
</evidence>
<dbReference type="EMBL" id="JACHVB010000021">
    <property type="protein sequence ID" value="MBC2594380.1"/>
    <property type="molecule type" value="Genomic_DNA"/>
</dbReference>
<dbReference type="GO" id="GO:0006654">
    <property type="term" value="P:phosphatidic acid biosynthetic process"/>
    <property type="evidence" value="ECO:0007669"/>
    <property type="project" value="TreeGrafter"/>
</dbReference>
<proteinExistence type="predicted"/>
<evidence type="ECO:0000256" key="2">
    <source>
        <dbReference type="ARBA" id="ARBA00022679"/>
    </source>
</evidence>
<dbReference type="PANTHER" id="PTHR10434">
    <property type="entry name" value="1-ACYL-SN-GLYCEROL-3-PHOSPHATE ACYLTRANSFERASE"/>
    <property type="match status" value="1"/>
</dbReference>
<feature type="transmembrane region" description="Helical" evidence="4">
    <location>
        <begin position="20"/>
        <end position="45"/>
    </location>
</feature>
<dbReference type="CDD" id="cd07989">
    <property type="entry name" value="LPLAT_AGPAT-like"/>
    <property type="match status" value="1"/>
</dbReference>
<evidence type="ECO:0000313" key="6">
    <source>
        <dbReference type="EMBL" id="MBC2594380.1"/>
    </source>
</evidence>
<feature type="domain" description="Phospholipid/glycerol acyltransferase" evidence="5">
    <location>
        <begin position="89"/>
        <end position="197"/>
    </location>
</feature>
<sequence length="258" mass="29157">MSATPSYKPSRSLGLYLRYLAMIVLFGLWAFALNVLCALLLPLGLERRSPGSIRRILADSMRRYTRLLAMMGMGRVRFTGLDKIPAGPCLLVANHTGLLDALFLMIERPQMVCVFKSSLRRNPFFRYMIRQGGFIANRDGMESLRAMEKALGEGRQVLVFPEGTRTAVPPLNRFKAGFGWVAKETGVPVCALLIRNPSGLLCKGGGLFGRYAFPFTCEFRYLGEFRPAPDEPPPLFARRMEDFYREQLAKEDFSLWPK</sequence>
<dbReference type="AlphaFoldDB" id="A0A842HDT5"/>
<dbReference type="Proteomes" id="UP000546464">
    <property type="component" value="Unassembled WGS sequence"/>
</dbReference>
<comment type="caution">
    <text evidence="6">The sequence shown here is derived from an EMBL/GenBank/DDBJ whole genome shotgun (WGS) entry which is preliminary data.</text>
</comment>
<comment type="pathway">
    <text evidence="1">Lipid metabolism.</text>
</comment>
<keyword evidence="3 6" id="KW-0012">Acyltransferase</keyword>
<organism evidence="6 7">
    <name type="scientific">Ruficoccus amylovorans</name>
    <dbReference type="NCBI Taxonomy" id="1804625"/>
    <lineage>
        <taxon>Bacteria</taxon>
        <taxon>Pseudomonadati</taxon>
        <taxon>Verrucomicrobiota</taxon>
        <taxon>Opitutia</taxon>
        <taxon>Puniceicoccales</taxon>
        <taxon>Cerasicoccaceae</taxon>
        <taxon>Ruficoccus</taxon>
    </lineage>
</organism>
<name>A0A842HDT5_9BACT</name>
<evidence type="ECO:0000256" key="4">
    <source>
        <dbReference type="SAM" id="Phobius"/>
    </source>
</evidence>
<reference evidence="6 7" key="1">
    <citation type="submission" date="2020-07" db="EMBL/GenBank/DDBJ databases">
        <authorList>
            <person name="Feng X."/>
        </authorList>
    </citation>
    <scope>NUCLEOTIDE SEQUENCE [LARGE SCALE GENOMIC DNA]</scope>
    <source>
        <strain evidence="6 7">JCM31066</strain>
    </source>
</reference>
<evidence type="ECO:0000313" key="7">
    <source>
        <dbReference type="Proteomes" id="UP000546464"/>
    </source>
</evidence>
<keyword evidence="4" id="KW-1133">Transmembrane helix</keyword>
<accession>A0A842HDT5</accession>
<dbReference type="InterPro" id="IPR002123">
    <property type="entry name" value="Plipid/glycerol_acylTrfase"/>
</dbReference>
<dbReference type="SMART" id="SM00563">
    <property type="entry name" value="PlsC"/>
    <property type="match status" value="1"/>
</dbReference>
<evidence type="ECO:0000256" key="3">
    <source>
        <dbReference type="ARBA" id="ARBA00023315"/>
    </source>
</evidence>
<keyword evidence="2 6" id="KW-0808">Transferase</keyword>
<keyword evidence="4" id="KW-0472">Membrane</keyword>
<evidence type="ECO:0000256" key="1">
    <source>
        <dbReference type="ARBA" id="ARBA00005189"/>
    </source>
</evidence>
<dbReference type="RefSeq" id="WP_185675364.1">
    <property type="nucleotide sequence ID" value="NZ_JACHVB010000021.1"/>
</dbReference>
<protein>
    <submittedName>
        <fullName evidence="6">1-acyl-sn-glycerol-3-phosphate acyltransferase</fullName>
    </submittedName>
</protein>
<dbReference type="GO" id="GO:0003841">
    <property type="term" value="F:1-acylglycerol-3-phosphate O-acyltransferase activity"/>
    <property type="evidence" value="ECO:0007669"/>
    <property type="project" value="TreeGrafter"/>
</dbReference>
<keyword evidence="7" id="KW-1185">Reference proteome</keyword>
<dbReference type="SUPFAM" id="SSF69593">
    <property type="entry name" value="Glycerol-3-phosphate (1)-acyltransferase"/>
    <property type="match status" value="1"/>
</dbReference>